<gene>
    <name evidence="2" type="ORF">Dda_8797</name>
</gene>
<evidence type="ECO:0000313" key="2">
    <source>
        <dbReference type="EMBL" id="KAJ6256299.1"/>
    </source>
</evidence>
<feature type="compositionally biased region" description="Basic residues" evidence="1">
    <location>
        <begin position="25"/>
        <end position="43"/>
    </location>
</feature>
<dbReference type="AlphaFoldDB" id="A0AAD6NFK9"/>
<accession>A0AAD6NFK9</accession>
<feature type="region of interest" description="Disordered" evidence="1">
    <location>
        <begin position="20"/>
        <end position="43"/>
    </location>
</feature>
<protein>
    <submittedName>
        <fullName evidence="2">Uncharacterized protein</fullName>
    </submittedName>
</protein>
<dbReference type="Proteomes" id="UP001221413">
    <property type="component" value="Unassembled WGS sequence"/>
</dbReference>
<organism evidence="2 3">
    <name type="scientific">Drechslerella dactyloides</name>
    <name type="common">Nematode-trapping fungus</name>
    <name type="synonym">Arthrobotrys dactyloides</name>
    <dbReference type="NCBI Taxonomy" id="74499"/>
    <lineage>
        <taxon>Eukaryota</taxon>
        <taxon>Fungi</taxon>
        <taxon>Dikarya</taxon>
        <taxon>Ascomycota</taxon>
        <taxon>Pezizomycotina</taxon>
        <taxon>Orbiliomycetes</taxon>
        <taxon>Orbiliales</taxon>
        <taxon>Orbiliaceae</taxon>
        <taxon>Drechslerella</taxon>
    </lineage>
</organism>
<name>A0AAD6NFK9_DREDA</name>
<reference evidence="2" key="1">
    <citation type="submission" date="2023-01" db="EMBL/GenBank/DDBJ databases">
        <title>The chitinases involved in constricting ring structure development in the nematode-trapping fungus Drechslerella dactyloides.</title>
        <authorList>
            <person name="Wang R."/>
            <person name="Zhang L."/>
            <person name="Tang P."/>
            <person name="Li S."/>
            <person name="Liang L."/>
        </authorList>
    </citation>
    <scope>NUCLEOTIDE SEQUENCE</scope>
    <source>
        <strain evidence="2">YMF1.00031</strain>
    </source>
</reference>
<evidence type="ECO:0000313" key="3">
    <source>
        <dbReference type="Proteomes" id="UP001221413"/>
    </source>
</evidence>
<dbReference type="EMBL" id="JAQGDS010000013">
    <property type="protein sequence ID" value="KAJ6256299.1"/>
    <property type="molecule type" value="Genomic_DNA"/>
</dbReference>
<comment type="caution">
    <text evidence="2">The sequence shown here is derived from an EMBL/GenBank/DDBJ whole genome shotgun (WGS) entry which is preliminary data.</text>
</comment>
<keyword evidence="3" id="KW-1185">Reference proteome</keyword>
<sequence>MSIEMPIEMHGSMLELAAVSASAPRRARHPPLRPPRRQLARHHRVCPRPLSRLPRVSLRPQPLYHSLLPVSIPTRTPAPVPISAPTSTPAPPPLAMSFSMSVMGVVVTDAKPDLPVPPPPLVSRVFSHLPQPRQTPPHRVHRVPLLPRPSLHPLLALPLPLVLPPIRLGHPVRG</sequence>
<evidence type="ECO:0000256" key="1">
    <source>
        <dbReference type="SAM" id="MobiDB-lite"/>
    </source>
</evidence>
<proteinExistence type="predicted"/>